<gene>
    <name evidence="1" type="ORF">E2C01_001022</name>
</gene>
<accession>A0A5B7CGQ4</accession>
<reference evidence="1" key="1">
    <citation type="submission" date="2019-05" db="EMBL/GenBank/DDBJ databases">
        <title>Another draft genome of Portunus trituberculatus and its Hox gene families provides insights of decapod evolution.</title>
        <authorList>
            <person name="Jeong J.-H."/>
            <person name="Song I."/>
            <person name="Kim S."/>
            <person name="Choi T."/>
            <person name="Kim D."/>
            <person name="Ryu S."/>
            <person name="Kim W."/>
        </authorList>
    </citation>
    <scope>NUCLEOTIDE SEQUENCE [LARGE SCALE GENOMIC DNA]</scope>
    <source>
        <tissue evidence="1">Muscle</tissue>
    </source>
</reference>
<evidence type="ECO:0000313" key="1">
    <source>
        <dbReference type="EMBL" id="MPC08435.1"/>
    </source>
</evidence>
<name>A0A5B7CGQ4_PORTR</name>
<sequence>MQPGHHWGTRRARKLGGTTSDAEKIKKLWEKVGVTTEVSAARRLGNIVNNNTDGTPRRRPILLTVASRYEKDMVLEKAKTLKSLSNVYSKIYIKKGVHPSIRNEWKRLRDAEKNRKGTAGECRL</sequence>
<dbReference type="AlphaFoldDB" id="A0A5B7CGQ4"/>
<dbReference type="EMBL" id="VSRR010000029">
    <property type="protein sequence ID" value="MPC08435.1"/>
    <property type="molecule type" value="Genomic_DNA"/>
</dbReference>
<keyword evidence="2" id="KW-1185">Reference proteome</keyword>
<comment type="caution">
    <text evidence="1">The sequence shown here is derived from an EMBL/GenBank/DDBJ whole genome shotgun (WGS) entry which is preliminary data.</text>
</comment>
<evidence type="ECO:0000313" key="2">
    <source>
        <dbReference type="Proteomes" id="UP000324222"/>
    </source>
</evidence>
<dbReference type="OrthoDB" id="7437979at2759"/>
<organism evidence="1 2">
    <name type="scientific">Portunus trituberculatus</name>
    <name type="common">Swimming crab</name>
    <name type="synonym">Neptunus trituberculatus</name>
    <dbReference type="NCBI Taxonomy" id="210409"/>
    <lineage>
        <taxon>Eukaryota</taxon>
        <taxon>Metazoa</taxon>
        <taxon>Ecdysozoa</taxon>
        <taxon>Arthropoda</taxon>
        <taxon>Crustacea</taxon>
        <taxon>Multicrustacea</taxon>
        <taxon>Malacostraca</taxon>
        <taxon>Eumalacostraca</taxon>
        <taxon>Eucarida</taxon>
        <taxon>Decapoda</taxon>
        <taxon>Pleocyemata</taxon>
        <taxon>Brachyura</taxon>
        <taxon>Eubrachyura</taxon>
        <taxon>Portunoidea</taxon>
        <taxon>Portunidae</taxon>
        <taxon>Portuninae</taxon>
        <taxon>Portunus</taxon>
    </lineage>
</organism>
<dbReference type="Proteomes" id="UP000324222">
    <property type="component" value="Unassembled WGS sequence"/>
</dbReference>
<proteinExistence type="predicted"/>
<protein>
    <submittedName>
        <fullName evidence="1">Uncharacterized protein</fullName>
    </submittedName>
</protein>